<comment type="caution">
    <text evidence="1">The sequence shown here is derived from an EMBL/GenBank/DDBJ whole genome shotgun (WGS) entry which is preliminary data.</text>
</comment>
<dbReference type="AlphaFoldDB" id="A0AAN8Q8I7"/>
<organism evidence="1 2">
    <name type="scientific">Patella caerulea</name>
    <name type="common">Rayed Mediterranean limpet</name>
    <dbReference type="NCBI Taxonomy" id="87958"/>
    <lineage>
        <taxon>Eukaryota</taxon>
        <taxon>Metazoa</taxon>
        <taxon>Spiralia</taxon>
        <taxon>Lophotrochozoa</taxon>
        <taxon>Mollusca</taxon>
        <taxon>Gastropoda</taxon>
        <taxon>Patellogastropoda</taxon>
        <taxon>Patelloidea</taxon>
        <taxon>Patellidae</taxon>
        <taxon>Patella</taxon>
    </lineage>
</organism>
<gene>
    <name evidence="1" type="ORF">SNE40_003352</name>
</gene>
<dbReference type="Proteomes" id="UP001347796">
    <property type="component" value="Unassembled WGS sequence"/>
</dbReference>
<evidence type="ECO:0000313" key="1">
    <source>
        <dbReference type="EMBL" id="KAK6191747.1"/>
    </source>
</evidence>
<accession>A0AAN8Q8I7</accession>
<keyword evidence="2" id="KW-1185">Reference proteome</keyword>
<protein>
    <submittedName>
        <fullName evidence="1">Uncharacterized protein</fullName>
    </submittedName>
</protein>
<proteinExistence type="predicted"/>
<evidence type="ECO:0000313" key="2">
    <source>
        <dbReference type="Proteomes" id="UP001347796"/>
    </source>
</evidence>
<sequence length="140" mass="15920">MNRADVSVERLFDVGVFTITGGRDKYGNHIISMPAHNLEIMESLETEQLVDVLQKFLSWQKLIYSTCPQISLLINLKHTRKLVIQFIVDALAMLEAMKLSCIQMIYIVKPGTIVKSYLLKKLLTAKTQQVPKSNTNLQVN</sequence>
<dbReference type="InterPro" id="IPR036865">
    <property type="entry name" value="CRAL-TRIO_dom_sf"/>
</dbReference>
<dbReference type="SUPFAM" id="SSF52087">
    <property type="entry name" value="CRAL/TRIO domain"/>
    <property type="match status" value="1"/>
</dbReference>
<reference evidence="1 2" key="1">
    <citation type="submission" date="2024-01" db="EMBL/GenBank/DDBJ databases">
        <title>The genome of the rayed Mediterranean limpet Patella caerulea (Linnaeus, 1758).</title>
        <authorList>
            <person name="Anh-Thu Weber A."/>
            <person name="Halstead-Nussloch G."/>
        </authorList>
    </citation>
    <scope>NUCLEOTIDE SEQUENCE [LARGE SCALE GENOMIC DNA]</scope>
    <source>
        <strain evidence="1">AATW-2023a</strain>
        <tissue evidence="1">Whole specimen</tissue>
    </source>
</reference>
<dbReference type="EMBL" id="JAZGQO010000002">
    <property type="protein sequence ID" value="KAK6191747.1"/>
    <property type="molecule type" value="Genomic_DNA"/>
</dbReference>
<name>A0AAN8Q8I7_PATCE</name>